<feature type="domain" description="Protein kinase" evidence="7">
    <location>
        <begin position="76"/>
        <end position="402"/>
    </location>
</feature>
<dbReference type="Gene3D" id="3.30.200.20">
    <property type="entry name" value="Phosphorylase Kinase, domain 1"/>
    <property type="match status" value="3"/>
</dbReference>
<accession>A0A671LWR1</accession>
<keyword evidence="3" id="KW-0547">Nucleotide-binding</keyword>
<dbReference type="InterPro" id="IPR011009">
    <property type="entry name" value="Kinase-like_dom_sf"/>
</dbReference>
<keyword evidence="5" id="KW-0067">ATP-binding</keyword>
<name>A0A671LWR1_9TELE</name>
<dbReference type="InterPro" id="IPR000719">
    <property type="entry name" value="Prot_kinase_dom"/>
</dbReference>
<keyword evidence="1" id="KW-0723">Serine/threonine-protein kinase</keyword>
<dbReference type="InterPro" id="IPR044926">
    <property type="entry name" value="RGS_subdomain_2"/>
</dbReference>
<proteinExistence type="predicted"/>
<keyword evidence="9" id="KW-1185">Reference proteome</keyword>
<keyword evidence="4" id="KW-0418">Kinase</keyword>
<dbReference type="GO" id="GO:0050254">
    <property type="term" value="F:rhodopsin kinase activity"/>
    <property type="evidence" value="ECO:0007669"/>
    <property type="project" value="TreeGrafter"/>
</dbReference>
<dbReference type="SUPFAM" id="SSF48097">
    <property type="entry name" value="Regulator of G-protein signaling, RGS"/>
    <property type="match status" value="1"/>
</dbReference>
<evidence type="ECO:0000256" key="6">
    <source>
        <dbReference type="SAM" id="MobiDB-lite"/>
    </source>
</evidence>
<dbReference type="SMART" id="SM00220">
    <property type="entry name" value="S_TKc"/>
    <property type="match status" value="1"/>
</dbReference>
<dbReference type="InterPro" id="IPR036305">
    <property type="entry name" value="RGS_sf"/>
</dbReference>
<evidence type="ECO:0000313" key="9">
    <source>
        <dbReference type="Proteomes" id="UP000472260"/>
    </source>
</evidence>
<dbReference type="GO" id="GO:0005524">
    <property type="term" value="F:ATP binding"/>
    <property type="evidence" value="ECO:0007669"/>
    <property type="project" value="UniProtKB-KW"/>
</dbReference>
<keyword evidence="2" id="KW-0808">Transferase</keyword>
<organism evidence="8 9">
    <name type="scientific">Sinocyclocheilus anshuiensis</name>
    <dbReference type="NCBI Taxonomy" id="1608454"/>
    <lineage>
        <taxon>Eukaryota</taxon>
        <taxon>Metazoa</taxon>
        <taxon>Chordata</taxon>
        <taxon>Craniata</taxon>
        <taxon>Vertebrata</taxon>
        <taxon>Euteleostomi</taxon>
        <taxon>Actinopterygii</taxon>
        <taxon>Neopterygii</taxon>
        <taxon>Teleostei</taxon>
        <taxon>Ostariophysi</taxon>
        <taxon>Cypriniformes</taxon>
        <taxon>Cyprinidae</taxon>
        <taxon>Cyprininae</taxon>
        <taxon>Sinocyclocheilus</taxon>
    </lineage>
</organism>
<evidence type="ECO:0000256" key="2">
    <source>
        <dbReference type="ARBA" id="ARBA00022679"/>
    </source>
</evidence>
<dbReference type="Pfam" id="PF00069">
    <property type="entry name" value="Pkinase"/>
    <property type="match status" value="1"/>
</dbReference>
<dbReference type="AlphaFoldDB" id="A0A671LWR1"/>
<dbReference type="Proteomes" id="UP000472260">
    <property type="component" value="Unassembled WGS sequence"/>
</dbReference>
<dbReference type="PROSITE" id="PS00108">
    <property type="entry name" value="PROTEIN_KINASE_ST"/>
    <property type="match status" value="1"/>
</dbReference>
<sequence>MCDMGGLDNLVANTAYLKAQKVHATIPKDFEDICEQEPIGKTSAAEFLDELNDWNSAEAGAKELRLEPPWGGGSCRSQCKAVSEKDFEEVMMGQVKEATQEFLRGKPFTEYQTSPFFDRFVQWKQFEKQVCAVRVKHTGQMYACKKLDQKRLKKKGGEKMALLEKKILEKVNSLFLVNLAYAFDTTTHLCLVMALMNGGDLKYHIYHTGEIGIEMESIIHCTAQIITGILLLHAMDIVYRDMKPENVLLDNQGCQTWLYFGTPGCQLPENTAHFISVMEAGKRKGSEWEIRILDDPRKHEFFKSINIHRLEAGLIAPPWVPKPNVVYAKDTGNIRDFSEVKGVEFDVNDEKFFKEFSTGAVPIPWQQEMIDSILFDELNDPNRKKAGPDDDDEQKSKSCTLL</sequence>
<protein>
    <submittedName>
        <fullName evidence="8">G protein-coupled receptor kinase 7b</fullName>
    </submittedName>
</protein>
<dbReference type="Ensembl" id="ENSSANT00000024273.1">
    <property type="protein sequence ID" value="ENSSANP00000022780.1"/>
    <property type="gene ID" value="ENSSANG00000011761.1"/>
</dbReference>
<dbReference type="PANTHER" id="PTHR24355:SF29">
    <property type="entry name" value="RHODOPSIN KINASE GRK7-B"/>
    <property type="match status" value="1"/>
</dbReference>
<dbReference type="PANTHER" id="PTHR24355">
    <property type="entry name" value="G PROTEIN-COUPLED RECEPTOR KINASE/RIBOSOMAL PROTEIN S6 KINASE"/>
    <property type="match status" value="1"/>
</dbReference>
<evidence type="ECO:0000256" key="3">
    <source>
        <dbReference type="ARBA" id="ARBA00022741"/>
    </source>
</evidence>
<evidence type="ECO:0000256" key="4">
    <source>
        <dbReference type="ARBA" id="ARBA00022777"/>
    </source>
</evidence>
<dbReference type="Gene3D" id="1.10.510.10">
    <property type="entry name" value="Transferase(Phosphotransferase) domain 1"/>
    <property type="match status" value="2"/>
</dbReference>
<reference evidence="8" key="1">
    <citation type="submission" date="2025-08" db="UniProtKB">
        <authorList>
            <consortium name="Ensembl"/>
        </authorList>
    </citation>
    <scope>IDENTIFICATION</scope>
</reference>
<dbReference type="InterPro" id="IPR008271">
    <property type="entry name" value="Ser/Thr_kinase_AS"/>
</dbReference>
<evidence type="ECO:0000256" key="1">
    <source>
        <dbReference type="ARBA" id="ARBA00022527"/>
    </source>
</evidence>
<dbReference type="GO" id="GO:0005737">
    <property type="term" value="C:cytoplasm"/>
    <property type="evidence" value="ECO:0007669"/>
    <property type="project" value="TreeGrafter"/>
</dbReference>
<dbReference type="GO" id="GO:0009966">
    <property type="term" value="P:regulation of signal transduction"/>
    <property type="evidence" value="ECO:0007669"/>
    <property type="project" value="TreeGrafter"/>
</dbReference>
<dbReference type="Gene3D" id="1.10.167.10">
    <property type="entry name" value="Regulator of G-protein Signalling 4, domain 2"/>
    <property type="match status" value="1"/>
</dbReference>
<dbReference type="SUPFAM" id="SSF56112">
    <property type="entry name" value="Protein kinase-like (PK-like)"/>
    <property type="match status" value="1"/>
</dbReference>
<feature type="region of interest" description="Disordered" evidence="6">
    <location>
        <begin position="380"/>
        <end position="402"/>
    </location>
</feature>
<reference evidence="8" key="2">
    <citation type="submission" date="2025-09" db="UniProtKB">
        <authorList>
            <consortium name="Ensembl"/>
        </authorList>
    </citation>
    <scope>IDENTIFICATION</scope>
</reference>
<evidence type="ECO:0000313" key="8">
    <source>
        <dbReference type="Ensembl" id="ENSSANP00000022780.1"/>
    </source>
</evidence>
<evidence type="ECO:0000259" key="7">
    <source>
        <dbReference type="PROSITE" id="PS50011"/>
    </source>
</evidence>
<evidence type="ECO:0000256" key="5">
    <source>
        <dbReference type="ARBA" id="ARBA00022840"/>
    </source>
</evidence>
<dbReference type="PROSITE" id="PS50011">
    <property type="entry name" value="PROTEIN_KINASE_DOM"/>
    <property type="match status" value="1"/>
</dbReference>